<accession>A0A7J6LEX3</accession>
<reference evidence="4 5" key="1">
    <citation type="submission" date="2020-04" db="EMBL/GenBank/DDBJ databases">
        <title>Perkinsus chesapeaki whole genome sequence.</title>
        <authorList>
            <person name="Bogema D.R."/>
        </authorList>
    </citation>
    <scope>NUCLEOTIDE SEQUENCE [LARGE SCALE GENOMIC DNA]</scope>
    <source>
        <strain evidence="4">ATCC PRA-425</strain>
    </source>
</reference>
<dbReference type="Proteomes" id="UP000591131">
    <property type="component" value="Unassembled WGS sequence"/>
</dbReference>
<dbReference type="GO" id="GO:0050220">
    <property type="term" value="F:prostaglandin-E synthase activity"/>
    <property type="evidence" value="ECO:0007669"/>
    <property type="project" value="InterPro"/>
</dbReference>
<dbReference type="InterPro" id="IPR004045">
    <property type="entry name" value="Glutathione_S-Trfase_N"/>
</dbReference>
<dbReference type="EMBL" id="JAAPAO010000523">
    <property type="protein sequence ID" value="KAF4657797.1"/>
    <property type="molecule type" value="Genomic_DNA"/>
</dbReference>
<dbReference type="PANTHER" id="PTHR12782">
    <property type="entry name" value="MICROSOMAL PROSTAGLANDIN E SYNTHASE-2"/>
    <property type="match status" value="1"/>
</dbReference>
<keyword evidence="2" id="KW-0732">Signal</keyword>
<dbReference type="PROSITE" id="PS00195">
    <property type="entry name" value="GLUTAREDOXIN_1"/>
    <property type="match status" value="1"/>
</dbReference>
<dbReference type="InterPro" id="IPR034334">
    <property type="entry name" value="PGES2"/>
</dbReference>
<keyword evidence="5" id="KW-1185">Reference proteome</keyword>
<sequence length="552" mass="61184">MVGWWKVVVPLWAFGLSNALRQNKENNAGLSGGNGGFFESLLELGGISLGALGSAAVSFMPPQFRSVAGGALNMLESETLRKQGIVPVLGGGEDYHWICLCNEEEEKKPEGKRRCPDTQEPANSGTKEEGTPLGCLPRLSLARMLSLRRFSSALPTVQVAQASLFSRRALSSSTEGGPAGDKQHSWKHRITRSLTDDQKTMAMAAGFAVVAFTMWKWQHDKPFARAYEATHCEEMSEAASEKVTVVEQLPKDFDLKTGAVKICLYQYESCPFCRKVRGVLDYHRLPYKLIEVHPLTKAETKAFAPDYKKVPLVTFEYNGRKVQMRNSSDIVAAVAGGMGTIAQPKKGVPLVKAPIPTELTKYMTGPEAVVPEKKSGEAEEVKSDAEMSIEEQWVRWADQCLVQLIVINIYRNLKESMETFDYLLTHKEFGYISKMAVYWSGTFVMMMVSGARRKKYHLPKGEEREALYEALDMMVEQMGDNSFLGGASPCTADFNVYGVLRSVEGFTTERLMWENTKIKSWYDRMAELVGPSMADTLVPRGPSVAGSVVITA</sequence>
<dbReference type="SUPFAM" id="SSF47616">
    <property type="entry name" value="GST C-terminal domain-like"/>
    <property type="match status" value="1"/>
</dbReference>
<name>A0A7J6LEX3_PERCH</name>
<feature type="region of interest" description="Disordered" evidence="1">
    <location>
        <begin position="108"/>
        <end position="131"/>
    </location>
</feature>
<dbReference type="PROSITE" id="PS51354">
    <property type="entry name" value="GLUTAREDOXIN_2"/>
    <property type="match status" value="1"/>
</dbReference>
<dbReference type="InterPro" id="IPR011767">
    <property type="entry name" value="GLR_AS"/>
</dbReference>
<evidence type="ECO:0000259" key="3">
    <source>
        <dbReference type="Pfam" id="PF13417"/>
    </source>
</evidence>
<feature type="compositionally biased region" description="Basic and acidic residues" evidence="1">
    <location>
        <begin position="108"/>
        <end position="117"/>
    </location>
</feature>
<evidence type="ECO:0000256" key="1">
    <source>
        <dbReference type="SAM" id="MobiDB-lite"/>
    </source>
</evidence>
<dbReference type="SFLD" id="SFLDS00019">
    <property type="entry name" value="Glutathione_Transferase_(cytos"/>
    <property type="match status" value="1"/>
</dbReference>
<feature type="chain" id="PRO_5029554760" evidence="2">
    <location>
        <begin position="20"/>
        <end position="552"/>
    </location>
</feature>
<organism evidence="4 5">
    <name type="scientific">Perkinsus chesapeaki</name>
    <name type="common">Clam parasite</name>
    <name type="synonym">Perkinsus andrewsi</name>
    <dbReference type="NCBI Taxonomy" id="330153"/>
    <lineage>
        <taxon>Eukaryota</taxon>
        <taxon>Sar</taxon>
        <taxon>Alveolata</taxon>
        <taxon>Perkinsozoa</taxon>
        <taxon>Perkinsea</taxon>
        <taxon>Perkinsida</taxon>
        <taxon>Perkinsidae</taxon>
        <taxon>Perkinsus</taxon>
    </lineage>
</organism>
<dbReference type="InterPro" id="IPR040079">
    <property type="entry name" value="Glutathione_S-Trfase"/>
</dbReference>
<dbReference type="OrthoDB" id="423541at2759"/>
<dbReference type="InterPro" id="IPR036282">
    <property type="entry name" value="Glutathione-S-Trfase_C_sf"/>
</dbReference>
<protein>
    <submittedName>
        <fullName evidence="4">Prostaglandin E synthase 2</fullName>
    </submittedName>
</protein>
<feature type="domain" description="GST N-terminal" evidence="3">
    <location>
        <begin position="264"/>
        <end position="331"/>
    </location>
</feature>
<dbReference type="GO" id="GO:0005739">
    <property type="term" value="C:mitochondrion"/>
    <property type="evidence" value="ECO:0007669"/>
    <property type="project" value="TreeGrafter"/>
</dbReference>
<evidence type="ECO:0000313" key="5">
    <source>
        <dbReference type="Proteomes" id="UP000591131"/>
    </source>
</evidence>
<dbReference type="Pfam" id="PF13417">
    <property type="entry name" value="GST_N_3"/>
    <property type="match status" value="1"/>
</dbReference>
<dbReference type="SUPFAM" id="SSF52833">
    <property type="entry name" value="Thioredoxin-like"/>
    <property type="match status" value="1"/>
</dbReference>
<evidence type="ECO:0000256" key="2">
    <source>
        <dbReference type="SAM" id="SignalP"/>
    </source>
</evidence>
<gene>
    <name evidence="4" type="primary">PTGES2</name>
    <name evidence="4" type="ORF">FOL47_008298</name>
</gene>
<dbReference type="Gene3D" id="1.20.1050.10">
    <property type="match status" value="1"/>
</dbReference>
<dbReference type="AlphaFoldDB" id="A0A7J6LEX3"/>
<evidence type="ECO:0000313" key="4">
    <source>
        <dbReference type="EMBL" id="KAF4657797.1"/>
    </source>
</evidence>
<feature type="signal peptide" evidence="2">
    <location>
        <begin position="1"/>
        <end position="19"/>
    </location>
</feature>
<dbReference type="PANTHER" id="PTHR12782:SF5">
    <property type="entry name" value="PROSTAGLANDIN E SYNTHASE 2"/>
    <property type="match status" value="1"/>
</dbReference>
<dbReference type="InterPro" id="IPR036249">
    <property type="entry name" value="Thioredoxin-like_sf"/>
</dbReference>
<proteinExistence type="predicted"/>
<dbReference type="SFLD" id="SFLDG01203">
    <property type="entry name" value="Prostaglandin_E_synthase_like1"/>
    <property type="match status" value="1"/>
</dbReference>
<dbReference type="SFLD" id="SFLDG01182">
    <property type="entry name" value="Prostaglandin_E_synthase_like"/>
    <property type="match status" value="1"/>
</dbReference>
<comment type="caution">
    <text evidence="4">The sequence shown here is derived from an EMBL/GenBank/DDBJ whole genome shotgun (WGS) entry which is preliminary data.</text>
</comment>
<dbReference type="Gene3D" id="3.40.30.10">
    <property type="entry name" value="Glutaredoxin"/>
    <property type="match status" value="1"/>
</dbReference>